<dbReference type="EMBL" id="MDKC01000037">
    <property type="protein sequence ID" value="ODG89817.1"/>
    <property type="molecule type" value="Genomic_DNA"/>
</dbReference>
<gene>
    <name evidence="1" type="ORF">BED47_15525</name>
</gene>
<dbReference type="InterPro" id="IPR013078">
    <property type="entry name" value="His_Pase_superF_clade-1"/>
</dbReference>
<sequence>MTEICLVRHGQTDWNFNNIIQGREDIPLNTVGKQQANDSALFLSDQKWDRIITSPLVRAKQTAQAIAEFSKIDEIIEDERFLEREFGEASGKPISDVHENIYNNNVEGMETNEELIDRAFSALKDIAQNYEGKRIVIVAHSHTIKAILHAIDPEKVNFRTKLKNACANFIEFKDGKWKINEFNISDHIKA</sequence>
<dbReference type="PROSITE" id="PS00175">
    <property type="entry name" value="PG_MUTASE"/>
    <property type="match status" value="1"/>
</dbReference>
<proteinExistence type="predicted"/>
<dbReference type="InterPro" id="IPR029033">
    <property type="entry name" value="His_PPase_superfam"/>
</dbReference>
<name>A0ABX2ZMT7_9BACI</name>
<dbReference type="PANTHER" id="PTHR48100:SF59">
    <property type="entry name" value="ADENOSYLCOBALAMIN_ALPHA-RIBAZOLE PHOSPHATASE"/>
    <property type="match status" value="1"/>
</dbReference>
<reference evidence="1 2" key="1">
    <citation type="submission" date="2016-07" db="EMBL/GenBank/DDBJ databases">
        <authorList>
            <person name="Townsley L."/>
            <person name="Shank E.A."/>
        </authorList>
    </citation>
    <scope>NUCLEOTIDE SEQUENCE [LARGE SCALE GENOMIC DNA]</scope>
    <source>
        <strain evidence="1 2">CH01</strain>
    </source>
</reference>
<dbReference type="InterPro" id="IPR001345">
    <property type="entry name" value="PG/BPGM_mutase_AS"/>
</dbReference>
<evidence type="ECO:0000313" key="1">
    <source>
        <dbReference type="EMBL" id="ODG89817.1"/>
    </source>
</evidence>
<dbReference type="SMART" id="SM00855">
    <property type="entry name" value="PGAM"/>
    <property type="match status" value="1"/>
</dbReference>
<dbReference type="InterPro" id="IPR050275">
    <property type="entry name" value="PGM_Phosphatase"/>
</dbReference>
<evidence type="ECO:0000313" key="2">
    <source>
        <dbReference type="Proteomes" id="UP000094580"/>
    </source>
</evidence>
<dbReference type="RefSeq" id="WP_069035579.1">
    <property type="nucleotide sequence ID" value="NZ_MDKC01000037.1"/>
</dbReference>
<organism evidence="1 2">
    <name type="scientific">Gottfriedia luciferensis</name>
    <dbReference type="NCBI Taxonomy" id="178774"/>
    <lineage>
        <taxon>Bacteria</taxon>
        <taxon>Bacillati</taxon>
        <taxon>Bacillota</taxon>
        <taxon>Bacilli</taxon>
        <taxon>Bacillales</taxon>
        <taxon>Bacillaceae</taxon>
        <taxon>Gottfriedia</taxon>
    </lineage>
</organism>
<dbReference type="PANTHER" id="PTHR48100">
    <property type="entry name" value="BROAD-SPECIFICITY PHOSPHATASE YOR283W-RELATED"/>
    <property type="match status" value="1"/>
</dbReference>
<keyword evidence="2" id="KW-1185">Reference proteome</keyword>
<dbReference type="Gene3D" id="3.40.50.1240">
    <property type="entry name" value="Phosphoglycerate mutase-like"/>
    <property type="match status" value="1"/>
</dbReference>
<dbReference type="SUPFAM" id="SSF53254">
    <property type="entry name" value="Phosphoglycerate mutase-like"/>
    <property type="match status" value="1"/>
</dbReference>
<dbReference type="Proteomes" id="UP000094580">
    <property type="component" value="Unassembled WGS sequence"/>
</dbReference>
<accession>A0ABX2ZMT7</accession>
<comment type="caution">
    <text evidence="1">The sequence shown here is derived from an EMBL/GenBank/DDBJ whole genome shotgun (WGS) entry which is preliminary data.</text>
</comment>
<dbReference type="Pfam" id="PF00300">
    <property type="entry name" value="His_Phos_1"/>
    <property type="match status" value="1"/>
</dbReference>
<dbReference type="CDD" id="cd07067">
    <property type="entry name" value="HP_PGM_like"/>
    <property type="match status" value="1"/>
</dbReference>
<protein>
    <submittedName>
        <fullName evidence="1">Phosphoglycerate mutase</fullName>
    </submittedName>
</protein>